<evidence type="ECO:0000256" key="1">
    <source>
        <dbReference type="ARBA" id="ARBA00004325"/>
    </source>
</evidence>
<dbReference type="InterPro" id="IPR007667">
    <property type="entry name" value="Hypoxia_induced_domain"/>
</dbReference>
<evidence type="ECO:0000256" key="3">
    <source>
        <dbReference type="ARBA" id="ARBA00022692"/>
    </source>
</evidence>
<dbReference type="InterPro" id="IPR050355">
    <property type="entry name" value="RCF1"/>
</dbReference>
<gene>
    <name evidence="11" type="primary">AIM31</name>
    <name evidence="11" type="ORF">ATY40_BA7501770</name>
</gene>
<dbReference type="GO" id="GO:0031966">
    <property type="term" value="C:mitochondrial membrane"/>
    <property type="evidence" value="ECO:0007669"/>
    <property type="project" value="UniProtKB-SubCell"/>
</dbReference>
<evidence type="ECO:0000313" key="12">
    <source>
        <dbReference type="Proteomes" id="UP000094565"/>
    </source>
</evidence>
<dbReference type="Proteomes" id="UP000094565">
    <property type="component" value="Chromosome 1"/>
</dbReference>
<evidence type="ECO:0000256" key="7">
    <source>
        <dbReference type="ARBA" id="ARBA00023136"/>
    </source>
</evidence>
<dbReference type="PROSITE" id="PS51503">
    <property type="entry name" value="HIG1"/>
    <property type="match status" value="1"/>
</dbReference>
<dbReference type="AlphaFoldDB" id="A0A1B2J6R8"/>
<sequence length="152" mass="17648">MASVNYPSSFDKKDEFEDMSILDKIWFRCKQQPLVPIGCLATCVAVALAAKGVRTGDRVNAQKWFRWRVGLQGLTLVALVGGSYIYDRQQVTQRKTDEDLAREKAQHRQDLWIQELERRDQETKRNKERARLARARLEAERSTDILDDEPPK</sequence>
<dbReference type="Pfam" id="PF04588">
    <property type="entry name" value="HIG_1_N"/>
    <property type="match status" value="1"/>
</dbReference>
<evidence type="ECO:0000256" key="5">
    <source>
        <dbReference type="ARBA" id="ARBA00023054"/>
    </source>
</evidence>
<dbReference type="EMBL" id="CP014584">
    <property type="protein sequence ID" value="ANZ73628.1"/>
    <property type="molecule type" value="Genomic_DNA"/>
</dbReference>
<evidence type="ECO:0000313" key="11">
    <source>
        <dbReference type="EMBL" id="ANZ73628.1"/>
    </source>
</evidence>
<evidence type="ECO:0000256" key="6">
    <source>
        <dbReference type="ARBA" id="ARBA00023128"/>
    </source>
</evidence>
<keyword evidence="7 9" id="KW-0472">Membrane</keyword>
<feature type="transmembrane region" description="Helical" evidence="9">
    <location>
        <begin position="65"/>
        <end position="86"/>
    </location>
</feature>
<keyword evidence="12" id="KW-1185">Reference proteome</keyword>
<evidence type="ECO:0000256" key="2">
    <source>
        <dbReference type="ARBA" id="ARBA00013887"/>
    </source>
</evidence>
<reference evidence="11 12" key="1">
    <citation type="submission" date="2016-02" db="EMBL/GenBank/DDBJ databases">
        <title>Comparative genomic and transcriptomic foundation for Pichia pastoris.</title>
        <authorList>
            <person name="Love K.R."/>
            <person name="Shah K.A."/>
            <person name="Whittaker C.A."/>
            <person name="Wu J."/>
            <person name="Bartlett M.C."/>
            <person name="Ma D."/>
            <person name="Leeson R.L."/>
            <person name="Priest M."/>
            <person name="Young S.K."/>
            <person name="Love J.C."/>
        </authorList>
    </citation>
    <scope>NUCLEOTIDE SEQUENCE [LARGE SCALE GENOMIC DNA]</scope>
    <source>
        <strain evidence="11 12">ATCC 28485</strain>
    </source>
</reference>
<feature type="domain" description="HIG1" evidence="10">
    <location>
        <begin position="6"/>
        <end position="97"/>
    </location>
</feature>
<protein>
    <recommendedName>
        <fullName evidence="2">Respiratory supercomplex factor 1, mitochondrial</fullName>
    </recommendedName>
</protein>
<name>A0A1B2J6R8_PICPA</name>
<dbReference type="Gene3D" id="6.10.140.1320">
    <property type="match status" value="1"/>
</dbReference>
<feature type="coiled-coil region" evidence="8">
    <location>
        <begin position="113"/>
        <end position="140"/>
    </location>
</feature>
<keyword evidence="3 9" id="KW-0812">Transmembrane</keyword>
<accession>A0A1B2J6R8</accession>
<evidence type="ECO:0000259" key="10">
    <source>
        <dbReference type="PROSITE" id="PS51503"/>
    </source>
</evidence>
<evidence type="ECO:0000256" key="8">
    <source>
        <dbReference type="SAM" id="Coils"/>
    </source>
</evidence>
<evidence type="ECO:0000256" key="4">
    <source>
        <dbReference type="ARBA" id="ARBA00022989"/>
    </source>
</evidence>
<organism evidence="11 12">
    <name type="scientific">Komagataella pastoris</name>
    <name type="common">Yeast</name>
    <name type="synonym">Pichia pastoris</name>
    <dbReference type="NCBI Taxonomy" id="4922"/>
    <lineage>
        <taxon>Eukaryota</taxon>
        <taxon>Fungi</taxon>
        <taxon>Dikarya</taxon>
        <taxon>Ascomycota</taxon>
        <taxon>Saccharomycotina</taxon>
        <taxon>Pichiomycetes</taxon>
        <taxon>Pichiales</taxon>
        <taxon>Pichiaceae</taxon>
        <taxon>Komagataella</taxon>
    </lineage>
</organism>
<dbReference type="PANTHER" id="PTHR12297">
    <property type="entry name" value="HYPOXIA-INDUCBILE GENE 1 HIG1 -RELATED"/>
    <property type="match status" value="1"/>
</dbReference>
<keyword evidence="4 9" id="KW-1133">Transmembrane helix</keyword>
<dbReference type="PANTHER" id="PTHR12297:SF3">
    <property type="entry name" value="HIG1 DOMAIN FAMILY MEMBER 1A"/>
    <property type="match status" value="1"/>
</dbReference>
<keyword evidence="5 8" id="KW-0175">Coiled coil</keyword>
<evidence type="ECO:0000256" key="9">
    <source>
        <dbReference type="SAM" id="Phobius"/>
    </source>
</evidence>
<proteinExistence type="predicted"/>
<dbReference type="OrthoDB" id="6604018at2759"/>
<dbReference type="GO" id="GO:0097250">
    <property type="term" value="P:mitochondrial respirasome assembly"/>
    <property type="evidence" value="ECO:0007669"/>
    <property type="project" value="TreeGrafter"/>
</dbReference>
<keyword evidence="6" id="KW-0496">Mitochondrion</keyword>
<comment type="subcellular location">
    <subcellularLocation>
        <location evidence="1">Mitochondrion membrane</location>
    </subcellularLocation>
</comment>